<protein>
    <submittedName>
        <fullName evidence="4">Glycosyltransferase</fullName>
        <ecNumber evidence="4">2.4.-.-</ecNumber>
    </submittedName>
</protein>
<evidence type="ECO:0000256" key="1">
    <source>
        <dbReference type="ARBA" id="ARBA00022676"/>
    </source>
</evidence>
<name>A0ABY4X860_9SPHN</name>
<dbReference type="InterPro" id="IPR001296">
    <property type="entry name" value="Glyco_trans_1"/>
</dbReference>
<organism evidence="4 5">
    <name type="scientific">Sphingomonas morindae</name>
    <dbReference type="NCBI Taxonomy" id="1541170"/>
    <lineage>
        <taxon>Bacteria</taxon>
        <taxon>Pseudomonadati</taxon>
        <taxon>Pseudomonadota</taxon>
        <taxon>Alphaproteobacteria</taxon>
        <taxon>Sphingomonadales</taxon>
        <taxon>Sphingomonadaceae</taxon>
        <taxon>Sphingomonas</taxon>
    </lineage>
</organism>
<keyword evidence="5" id="KW-1185">Reference proteome</keyword>
<dbReference type="PANTHER" id="PTHR12526">
    <property type="entry name" value="GLYCOSYLTRANSFERASE"/>
    <property type="match status" value="1"/>
</dbReference>
<feature type="domain" description="Glycosyl transferase family 1" evidence="3">
    <location>
        <begin position="197"/>
        <end position="346"/>
    </location>
</feature>
<accession>A0ABY4X860</accession>
<keyword evidence="1 4" id="KW-0328">Glycosyltransferase</keyword>
<evidence type="ECO:0000313" key="5">
    <source>
        <dbReference type="Proteomes" id="UP001056937"/>
    </source>
</evidence>
<dbReference type="Gene3D" id="3.40.50.2000">
    <property type="entry name" value="Glycogen Phosphorylase B"/>
    <property type="match status" value="2"/>
</dbReference>
<dbReference type="SUPFAM" id="SSF53756">
    <property type="entry name" value="UDP-Glycosyltransferase/glycogen phosphorylase"/>
    <property type="match status" value="1"/>
</dbReference>
<reference evidence="4" key="1">
    <citation type="journal article" date="2022" name="Toxins">
        <title>Genomic Analysis of Sphingopyxis sp. USTB-05 for Biodegrading Cyanobacterial Hepatotoxins.</title>
        <authorList>
            <person name="Liu C."/>
            <person name="Xu Q."/>
            <person name="Zhao Z."/>
            <person name="Zhang H."/>
            <person name="Liu X."/>
            <person name="Yin C."/>
            <person name="Liu Y."/>
            <person name="Yan H."/>
        </authorList>
    </citation>
    <scope>NUCLEOTIDE SEQUENCE</scope>
    <source>
        <strain evidence="4">NBD5</strain>
    </source>
</reference>
<dbReference type="EC" id="2.4.-.-" evidence="4"/>
<gene>
    <name evidence="4" type="ORF">LHA26_01145</name>
</gene>
<evidence type="ECO:0000313" key="4">
    <source>
        <dbReference type="EMBL" id="USI73117.1"/>
    </source>
</evidence>
<dbReference type="GO" id="GO:0016757">
    <property type="term" value="F:glycosyltransferase activity"/>
    <property type="evidence" value="ECO:0007669"/>
    <property type="project" value="UniProtKB-KW"/>
</dbReference>
<dbReference type="EMBL" id="CP084930">
    <property type="protein sequence ID" value="USI73117.1"/>
    <property type="molecule type" value="Genomic_DNA"/>
</dbReference>
<dbReference type="Pfam" id="PF00534">
    <property type="entry name" value="Glycos_transf_1"/>
    <property type="match status" value="1"/>
</dbReference>
<sequence>MSVRLLHLHSTFAPGGKESRAVRLMNAFGDHARHAVLSAVPGALGARALIAPDVAVEYPAAPSLAGLPAPRRYWQIARFMRGFDLVLSYNWGAMDGVMAHRLFARTLGLPPLIHHEDGFNSDELAGQKRRRVYFRRAALATALALVVPSATLETVARGSWRQPAARLRRIANGVPLERFAGQPEPDAIPGFRRMPGEVVIGTMAGLRAVKNLPLLVRAFAAAGGQARLVIVGEGPEREAIRAAAAAAGVADRVLLPGFLPDPARYIGHFDIFALSSDSEQFPIALVEAMAAGLPVAATRVGDVAAMVAEPNRRLLAAPGDAEGLGEALARLVASRDLRHRLGGANRAEAWSQYGEDAMIGAYRALYGSALGRPGVLG</sequence>
<dbReference type="RefSeq" id="WP_252166929.1">
    <property type="nucleotide sequence ID" value="NZ_CP084930.1"/>
</dbReference>
<dbReference type="PANTHER" id="PTHR12526:SF510">
    <property type="entry name" value="D-INOSITOL 3-PHOSPHATE GLYCOSYLTRANSFERASE"/>
    <property type="match status" value="1"/>
</dbReference>
<dbReference type="Proteomes" id="UP001056937">
    <property type="component" value="Chromosome 1"/>
</dbReference>
<keyword evidence="2 4" id="KW-0808">Transferase</keyword>
<evidence type="ECO:0000259" key="3">
    <source>
        <dbReference type="Pfam" id="PF00534"/>
    </source>
</evidence>
<evidence type="ECO:0000256" key="2">
    <source>
        <dbReference type="ARBA" id="ARBA00022679"/>
    </source>
</evidence>
<proteinExistence type="predicted"/>